<evidence type="ECO:0000259" key="3">
    <source>
        <dbReference type="Pfam" id="PF01167"/>
    </source>
</evidence>
<comment type="similarity">
    <text evidence="1">Belongs to the TUB family.</text>
</comment>
<keyword evidence="5" id="KW-1185">Reference proteome</keyword>
<dbReference type="AlphaFoldDB" id="A0A425D2L1"/>
<evidence type="ECO:0000256" key="2">
    <source>
        <dbReference type="SAM" id="MobiDB-lite"/>
    </source>
</evidence>
<feature type="region of interest" description="Disordered" evidence="2">
    <location>
        <begin position="191"/>
        <end position="226"/>
    </location>
</feature>
<dbReference type="VEuPathDB" id="FungiDB:H257_10058"/>
<protein>
    <recommendedName>
        <fullName evidence="3">Tubby C-terminal domain-containing protein</fullName>
    </recommendedName>
</protein>
<dbReference type="PRINTS" id="PR01573">
    <property type="entry name" value="SUPERTUBBY"/>
</dbReference>
<feature type="domain" description="Tubby C-terminal" evidence="3">
    <location>
        <begin position="136"/>
        <end position="311"/>
    </location>
</feature>
<evidence type="ECO:0000256" key="1">
    <source>
        <dbReference type="ARBA" id="ARBA00007129"/>
    </source>
</evidence>
<dbReference type="SUPFAM" id="SSF54518">
    <property type="entry name" value="Tubby C-terminal domain-like"/>
    <property type="match status" value="1"/>
</dbReference>
<comment type="caution">
    <text evidence="4">The sequence shown here is derived from an EMBL/GenBank/DDBJ whole genome shotgun (WGS) entry which is preliminary data.</text>
</comment>
<sequence>MHVGVDTRIAAMNQSEEKWGHRRNVSAAATKSTGTTKFDSMMAEVDDIHECDAKAIDDRFTKQLRLARAAIREKPTDEDNGSDDQSDDEVTTGRLHCSLAFDVARSTVPEISIDLNALRSFVTRAPANDSKMVQSGASYTMYDQGLNPLKTSLASNVRCILGVVEFTYDKMGPGRMAIRIPPVNAAGVATPLKDKPTAGEDGAKGGDASGCGDNDDNDHVPLLPRPKYDEKARGHVLNFNGRVTMSSVKNFQLQRDGEDNTSDVVMQFGRVSCQPPGPNEQCSCHKHIFNLDYKHPLSAVQAFAVCLAAMDGKLADHKTFETLSDLAKRK</sequence>
<dbReference type="PANTHER" id="PTHR16517">
    <property type="entry name" value="TUBBY-RELATED"/>
    <property type="match status" value="1"/>
</dbReference>
<feature type="region of interest" description="Disordered" evidence="2">
    <location>
        <begin position="71"/>
        <end position="91"/>
    </location>
</feature>
<feature type="compositionally biased region" description="Acidic residues" evidence="2">
    <location>
        <begin position="78"/>
        <end position="90"/>
    </location>
</feature>
<dbReference type="Proteomes" id="UP000284702">
    <property type="component" value="Unassembled WGS sequence"/>
</dbReference>
<dbReference type="InterPro" id="IPR000007">
    <property type="entry name" value="Tubby_C"/>
</dbReference>
<name>A0A425D2L1_APHAT</name>
<gene>
    <name evidence="4" type="ORF">B5M09_004182</name>
</gene>
<dbReference type="EMBL" id="MZMZ02002953">
    <property type="protein sequence ID" value="RQM23487.1"/>
    <property type="molecule type" value="Genomic_DNA"/>
</dbReference>
<dbReference type="PANTHER" id="PTHR16517:SF7">
    <property type="entry name" value="PROTEIN KING TUBBY"/>
    <property type="match status" value="1"/>
</dbReference>
<organism evidence="4 5">
    <name type="scientific">Aphanomyces astaci</name>
    <name type="common">Crayfish plague agent</name>
    <dbReference type="NCBI Taxonomy" id="112090"/>
    <lineage>
        <taxon>Eukaryota</taxon>
        <taxon>Sar</taxon>
        <taxon>Stramenopiles</taxon>
        <taxon>Oomycota</taxon>
        <taxon>Saprolegniomycetes</taxon>
        <taxon>Saprolegniales</taxon>
        <taxon>Verrucalvaceae</taxon>
        <taxon>Aphanomyces</taxon>
    </lineage>
</organism>
<proteinExistence type="inferred from homology"/>
<evidence type="ECO:0000313" key="4">
    <source>
        <dbReference type="EMBL" id="RQM23487.1"/>
    </source>
</evidence>
<feature type="compositionally biased region" description="Basic and acidic residues" evidence="2">
    <location>
        <begin position="192"/>
        <end position="204"/>
    </location>
</feature>
<accession>A0A425D2L1</accession>
<dbReference type="Gene3D" id="3.20.90.10">
    <property type="entry name" value="Tubby Protein, Chain A"/>
    <property type="match status" value="1"/>
</dbReference>
<reference evidence="4" key="1">
    <citation type="submission" date="2018-07" db="EMBL/GenBank/DDBJ databases">
        <title>Annotation of Aphanomyces astaci genome assembly.</title>
        <authorList>
            <person name="Studholme D.J."/>
        </authorList>
    </citation>
    <scope>NUCLEOTIDE SEQUENCE [LARGE SCALE GENOMIC DNA]</scope>
    <source>
        <strain evidence="4">Pc</strain>
    </source>
</reference>
<dbReference type="Pfam" id="PF01167">
    <property type="entry name" value="Tub"/>
    <property type="match status" value="1"/>
</dbReference>
<evidence type="ECO:0000313" key="5">
    <source>
        <dbReference type="Proteomes" id="UP000284702"/>
    </source>
</evidence>
<dbReference type="InterPro" id="IPR025659">
    <property type="entry name" value="Tubby-like_C"/>
</dbReference>